<dbReference type="InterPro" id="IPR000836">
    <property type="entry name" value="PRTase_dom"/>
</dbReference>
<name>T1P9P6_MUSDO</name>
<keyword evidence="14" id="KW-0328">Glycosyltransferase</keyword>
<dbReference type="OrthoDB" id="106623at2759"/>
<dbReference type="VEuPathDB" id="VectorBase:MDOMA2_016922"/>
<dbReference type="VEuPathDB" id="VectorBase:MDOA012776"/>
<dbReference type="GO" id="GO:0016757">
    <property type="term" value="F:glycosyltransferase activity"/>
    <property type="evidence" value="ECO:0007669"/>
    <property type="project" value="UniProtKB-KW"/>
</dbReference>
<dbReference type="CTD" id="38655"/>
<dbReference type="Proteomes" id="UP001652621">
    <property type="component" value="Unplaced"/>
</dbReference>
<dbReference type="CDD" id="cd06223">
    <property type="entry name" value="PRTases_typeI"/>
    <property type="match status" value="1"/>
</dbReference>
<comment type="subcellular location">
    <subcellularLocation>
        <location evidence="2">Cytoplasm</location>
    </subcellularLocation>
    <subcellularLocation>
        <location evidence="1">Nucleus</location>
    </subcellularLocation>
</comment>
<keyword evidence="11" id="KW-0808">Transferase</keyword>
<dbReference type="GO" id="GO:0005737">
    <property type="term" value="C:cytoplasm"/>
    <property type="evidence" value="ECO:0007669"/>
    <property type="project" value="UniProtKB-SubCell"/>
</dbReference>
<evidence type="ECO:0000259" key="10">
    <source>
        <dbReference type="Pfam" id="PF14681"/>
    </source>
</evidence>
<keyword evidence="5" id="KW-0547">Nucleotide-binding</keyword>
<feature type="region of interest" description="Disordered" evidence="9">
    <location>
        <begin position="1"/>
        <end position="56"/>
    </location>
</feature>
<dbReference type="EnsemblMetazoa" id="MDOA012776-RA">
    <property type="protein sequence ID" value="MDOA012776-PA"/>
    <property type="gene ID" value="MDOA012776"/>
</dbReference>
<dbReference type="STRING" id="7370.T1P9P6"/>
<dbReference type="EMBL" id="KA645466">
    <property type="protein sequence ID" value="AFP60095.1"/>
    <property type="molecule type" value="mRNA"/>
</dbReference>
<evidence type="ECO:0000256" key="1">
    <source>
        <dbReference type="ARBA" id="ARBA00004123"/>
    </source>
</evidence>
<dbReference type="AlphaFoldDB" id="T1P9P6"/>
<protein>
    <recommendedName>
        <fullName evidence="8">Uracil phosphoribosyltransferase homolog</fullName>
    </recommendedName>
</protein>
<dbReference type="GO" id="GO:0005525">
    <property type="term" value="F:GTP binding"/>
    <property type="evidence" value="ECO:0007669"/>
    <property type="project" value="UniProtKB-KW"/>
</dbReference>
<evidence type="ECO:0000313" key="13">
    <source>
        <dbReference type="Proteomes" id="UP001652621"/>
    </source>
</evidence>
<evidence type="ECO:0000256" key="7">
    <source>
        <dbReference type="ARBA" id="ARBA00023242"/>
    </source>
</evidence>
<dbReference type="FunFam" id="3.40.50.2020:FF:000026">
    <property type="entry name" value="Uracil phosphoribosyltransferase homolog"/>
    <property type="match status" value="1"/>
</dbReference>
<feature type="domain" description="Phosphoribosyltransferase" evidence="10">
    <location>
        <begin position="81"/>
        <end position="258"/>
    </location>
</feature>
<dbReference type="eggNOG" id="KOG1017">
    <property type="taxonomic scope" value="Eukaryota"/>
</dbReference>
<keyword evidence="13" id="KW-1185">Reference proteome</keyword>
<dbReference type="RefSeq" id="XP_005183033.1">
    <property type="nucleotide sequence ID" value="XM_005182976.3"/>
</dbReference>
<evidence type="ECO:0000256" key="2">
    <source>
        <dbReference type="ARBA" id="ARBA00004496"/>
    </source>
</evidence>
<evidence type="ECO:0000256" key="9">
    <source>
        <dbReference type="SAM" id="MobiDB-lite"/>
    </source>
</evidence>
<accession>T1P9P6</accession>
<evidence type="ECO:0000313" key="12">
    <source>
        <dbReference type="EnsemblMetazoa" id="MDOA012776-PA"/>
    </source>
</evidence>
<comment type="similarity">
    <text evidence="3">Belongs to the UPRTase family.</text>
</comment>
<gene>
    <name evidence="14" type="primary">LOC101891990</name>
    <name evidence="12" type="synonym">101891990</name>
</gene>
<evidence type="ECO:0000313" key="11">
    <source>
        <dbReference type="EMBL" id="AFP60095.1"/>
    </source>
</evidence>
<proteinExistence type="evidence at transcript level"/>
<dbReference type="Pfam" id="PF14681">
    <property type="entry name" value="UPRTase"/>
    <property type="match status" value="1"/>
</dbReference>
<dbReference type="GeneID" id="101891990"/>
<feature type="compositionally biased region" description="Low complexity" evidence="9">
    <location>
        <begin position="26"/>
        <end position="46"/>
    </location>
</feature>
<feature type="compositionally biased region" description="Low complexity" evidence="9">
    <location>
        <begin position="1"/>
        <end position="18"/>
    </location>
</feature>
<reference evidence="12" key="2">
    <citation type="submission" date="2020-05" db="UniProtKB">
        <authorList>
            <consortium name="EnsemblMetazoa"/>
        </authorList>
    </citation>
    <scope>IDENTIFICATION</scope>
    <source>
        <strain evidence="12">Aabys</strain>
    </source>
</reference>
<dbReference type="SUPFAM" id="SSF53271">
    <property type="entry name" value="PRTase-like"/>
    <property type="match status" value="1"/>
</dbReference>
<reference evidence="11" key="1">
    <citation type="submission" date="2012-08" db="EMBL/GenBank/DDBJ databases">
        <title>Transcriptome of adult Musca domestica launches a platform for comparative house fly gene expression and characterization of differential gene expression among resistant and susceptible house flies.</title>
        <authorList>
            <person name="Liu N."/>
            <person name="Zhang L."/>
            <person name="Li M."/>
            <person name="Reid W."/>
        </authorList>
    </citation>
    <scope>NUCLEOTIDE SEQUENCE</scope>
    <source>
        <strain evidence="11">ALHF</strain>
        <tissue evidence="11">Whole body</tissue>
    </source>
</reference>
<evidence type="ECO:0000256" key="6">
    <source>
        <dbReference type="ARBA" id="ARBA00023134"/>
    </source>
</evidence>
<evidence type="ECO:0000256" key="8">
    <source>
        <dbReference type="ARBA" id="ARBA00044193"/>
    </source>
</evidence>
<keyword evidence="7" id="KW-0539">Nucleus</keyword>
<dbReference type="GO" id="GO:0005634">
    <property type="term" value="C:nucleus"/>
    <property type="evidence" value="ECO:0007669"/>
    <property type="project" value="UniProtKB-SubCell"/>
</dbReference>
<keyword evidence="4" id="KW-0963">Cytoplasm</keyword>
<dbReference type="KEGG" id="mde:101891990"/>
<evidence type="ECO:0000313" key="14">
    <source>
        <dbReference type="RefSeq" id="XP_005183033.1"/>
    </source>
</evidence>
<keyword evidence="6" id="KW-0342">GTP-binding</keyword>
<dbReference type="Gene3D" id="3.40.50.2020">
    <property type="match status" value="1"/>
</dbReference>
<organism evidence="11">
    <name type="scientific">Musca domestica</name>
    <name type="common">House fly</name>
    <dbReference type="NCBI Taxonomy" id="7370"/>
    <lineage>
        <taxon>Eukaryota</taxon>
        <taxon>Metazoa</taxon>
        <taxon>Ecdysozoa</taxon>
        <taxon>Arthropoda</taxon>
        <taxon>Hexapoda</taxon>
        <taxon>Insecta</taxon>
        <taxon>Pterygota</taxon>
        <taxon>Neoptera</taxon>
        <taxon>Endopterygota</taxon>
        <taxon>Diptera</taxon>
        <taxon>Brachycera</taxon>
        <taxon>Muscomorpha</taxon>
        <taxon>Muscoidea</taxon>
        <taxon>Muscidae</taxon>
        <taxon>Musca</taxon>
    </lineage>
</organism>
<dbReference type="InterPro" id="IPR029057">
    <property type="entry name" value="PRTase-like"/>
</dbReference>
<sequence length="274" mass="30125">MCASLENLATNTENENAASDANGNDTATQPQTTTTGQSSTEEMGTGMENVNANDNLPIPAITSQEQILREYGPNFKILQCNPQVHELLTIIRDKNTSRSDFKFYADRLIRLVIEESLNQLPYSNCSVETPTGAIYDGLKYQSGNCGVSIIRSGEAMEQGLRDCCRSIRIGKILVESDSDTHTARVVYARFPDDIARRQILLMYPIMSTGNTVLQAVNVLKEHGVPESSIILSNLFCTPLAASCVVSTFPRLKILTSELHPVAPNHFGQKYFGTD</sequence>
<evidence type="ECO:0000256" key="4">
    <source>
        <dbReference type="ARBA" id="ARBA00022490"/>
    </source>
</evidence>
<reference evidence="14" key="3">
    <citation type="submission" date="2025-04" db="UniProtKB">
        <authorList>
            <consortium name="RefSeq"/>
        </authorList>
    </citation>
    <scope>IDENTIFICATION</scope>
    <source>
        <strain evidence="14">Aabys</strain>
    </source>
</reference>
<evidence type="ECO:0000256" key="5">
    <source>
        <dbReference type="ARBA" id="ARBA00022741"/>
    </source>
</evidence>
<evidence type="ECO:0000256" key="3">
    <source>
        <dbReference type="ARBA" id="ARBA00009516"/>
    </source>
</evidence>